<protein>
    <submittedName>
        <fullName evidence="1">Uncharacterized protein</fullName>
    </submittedName>
</protein>
<sequence>MSGDGGIFCSTVGFTWLRYDRCPYSLSLILNKFFQGLIISSLLLTTLKTSSFTILRNYEGYHNWFFIHGCYRYDVWTPRKLLPFNSLLVHVLDIAESYYYIGGGGNFFYQQGLINIICNTSSVVHLLGRIWKD</sequence>
<accession>A0A8X6UAL0</accession>
<name>A0A8X6UAL0_NEPPI</name>
<dbReference type="AlphaFoldDB" id="A0A8X6UAL0"/>
<dbReference type="Proteomes" id="UP000887013">
    <property type="component" value="Unassembled WGS sequence"/>
</dbReference>
<organism evidence="1 2">
    <name type="scientific">Nephila pilipes</name>
    <name type="common">Giant wood spider</name>
    <name type="synonym">Nephila maculata</name>
    <dbReference type="NCBI Taxonomy" id="299642"/>
    <lineage>
        <taxon>Eukaryota</taxon>
        <taxon>Metazoa</taxon>
        <taxon>Ecdysozoa</taxon>
        <taxon>Arthropoda</taxon>
        <taxon>Chelicerata</taxon>
        <taxon>Arachnida</taxon>
        <taxon>Araneae</taxon>
        <taxon>Araneomorphae</taxon>
        <taxon>Entelegynae</taxon>
        <taxon>Araneoidea</taxon>
        <taxon>Nephilidae</taxon>
        <taxon>Nephila</taxon>
    </lineage>
</organism>
<comment type="caution">
    <text evidence="1">The sequence shown here is derived from an EMBL/GenBank/DDBJ whole genome shotgun (WGS) entry which is preliminary data.</text>
</comment>
<reference evidence="1" key="1">
    <citation type="submission" date="2020-08" db="EMBL/GenBank/DDBJ databases">
        <title>Multicomponent nature underlies the extraordinary mechanical properties of spider dragline silk.</title>
        <authorList>
            <person name="Kono N."/>
            <person name="Nakamura H."/>
            <person name="Mori M."/>
            <person name="Yoshida Y."/>
            <person name="Ohtoshi R."/>
            <person name="Malay A.D."/>
            <person name="Moran D.A.P."/>
            <person name="Tomita M."/>
            <person name="Numata K."/>
            <person name="Arakawa K."/>
        </authorList>
    </citation>
    <scope>NUCLEOTIDE SEQUENCE</scope>
</reference>
<evidence type="ECO:0000313" key="2">
    <source>
        <dbReference type="Proteomes" id="UP000887013"/>
    </source>
</evidence>
<gene>
    <name evidence="1" type="ORF">NPIL_224051</name>
</gene>
<evidence type="ECO:0000313" key="1">
    <source>
        <dbReference type="EMBL" id="GFT98280.1"/>
    </source>
</evidence>
<keyword evidence="2" id="KW-1185">Reference proteome</keyword>
<dbReference type="EMBL" id="BMAW01075735">
    <property type="protein sequence ID" value="GFT98280.1"/>
    <property type="molecule type" value="Genomic_DNA"/>
</dbReference>
<proteinExistence type="predicted"/>